<reference evidence="2 3" key="1">
    <citation type="submission" date="2016-11" db="EMBL/GenBank/DDBJ databases">
        <authorList>
            <person name="Jaros S."/>
            <person name="Januszkiewicz K."/>
            <person name="Wedrychowicz H."/>
        </authorList>
    </citation>
    <scope>NUCLEOTIDE SEQUENCE [LARGE SCALE GENOMIC DNA]</scope>
    <source>
        <strain evidence="2 3">DSM 5091</strain>
    </source>
</reference>
<name>A0A1M6HFV7_MALRU</name>
<dbReference type="SUPFAM" id="SSF52499">
    <property type="entry name" value="Isochorismatase-like hydrolases"/>
    <property type="match status" value="1"/>
</dbReference>
<proteinExistence type="predicted"/>
<dbReference type="InterPro" id="IPR050993">
    <property type="entry name" value="Isochorismatase_domain"/>
</dbReference>
<dbReference type="PANTHER" id="PTHR14119">
    <property type="entry name" value="HYDROLASE"/>
    <property type="match status" value="1"/>
</dbReference>
<dbReference type="Pfam" id="PF00857">
    <property type="entry name" value="Isochorismatase"/>
    <property type="match status" value="1"/>
</dbReference>
<feature type="domain" description="Isochorismatase-like" evidence="1">
    <location>
        <begin position="15"/>
        <end position="165"/>
    </location>
</feature>
<dbReference type="InterPro" id="IPR000868">
    <property type="entry name" value="Isochorismatase-like_dom"/>
</dbReference>
<dbReference type="Gene3D" id="3.40.50.850">
    <property type="entry name" value="Isochorismatase-like"/>
    <property type="match status" value="1"/>
</dbReference>
<dbReference type="AlphaFoldDB" id="A0A1M6HFV7"/>
<dbReference type="OrthoDB" id="9796958at2"/>
<evidence type="ECO:0000313" key="3">
    <source>
        <dbReference type="Proteomes" id="UP000184171"/>
    </source>
</evidence>
<dbReference type="PANTHER" id="PTHR14119:SF3">
    <property type="entry name" value="ISOCHORISMATASE DOMAIN-CONTAINING PROTEIN 2"/>
    <property type="match status" value="1"/>
</dbReference>
<sequence length="192" mass="20995">MAEIKDKFWLQKEQAALVVVDIQEKLVPAMDPAISERLVKHVDMLVQAFQAMELPIIVTEQYPRGLGNTIGALSTAAEKNCVEKTAFSCAGEPNFVSALEKTGAKQVVLVGMEAHVCVYQTMIDLIDRGYRVHLVTDAICSRFKSDYQTAIAMASQMGAVLTTTEMALFQLVGVAGGDIFKLVSKLVRQRNG</sequence>
<organism evidence="2 3">
    <name type="scientific">Malonomonas rubra DSM 5091</name>
    <dbReference type="NCBI Taxonomy" id="1122189"/>
    <lineage>
        <taxon>Bacteria</taxon>
        <taxon>Pseudomonadati</taxon>
        <taxon>Thermodesulfobacteriota</taxon>
        <taxon>Desulfuromonadia</taxon>
        <taxon>Desulfuromonadales</taxon>
        <taxon>Geopsychrobacteraceae</taxon>
        <taxon>Malonomonas</taxon>
    </lineage>
</organism>
<dbReference type="EMBL" id="FQZT01000005">
    <property type="protein sequence ID" value="SHJ21098.1"/>
    <property type="molecule type" value="Genomic_DNA"/>
</dbReference>
<keyword evidence="3" id="KW-1185">Reference proteome</keyword>
<dbReference type="STRING" id="1122189.SAMN02745165_01821"/>
<protein>
    <submittedName>
        <fullName evidence="2">Nicotinamidase-related amidase</fullName>
    </submittedName>
</protein>
<evidence type="ECO:0000259" key="1">
    <source>
        <dbReference type="Pfam" id="PF00857"/>
    </source>
</evidence>
<gene>
    <name evidence="2" type="ORF">SAMN02745165_01821</name>
</gene>
<dbReference type="Proteomes" id="UP000184171">
    <property type="component" value="Unassembled WGS sequence"/>
</dbReference>
<dbReference type="RefSeq" id="WP_072908074.1">
    <property type="nucleotide sequence ID" value="NZ_FQZT01000005.1"/>
</dbReference>
<dbReference type="InterPro" id="IPR036380">
    <property type="entry name" value="Isochorismatase-like_sf"/>
</dbReference>
<accession>A0A1M6HFV7</accession>
<evidence type="ECO:0000313" key="2">
    <source>
        <dbReference type="EMBL" id="SHJ21098.1"/>
    </source>
</evidence>